<accession>A0A5C1QGG1</accession>
<evidence type="ECO:0000256" key="4">
    <source>
        <dbReference type="ARBA" id="ARBA00022840"/>
    </source>
</evidence>
<evidence type="ECO:0000259" key="5">
    <source>
        <dbReference type="PROSITE" id="PS50893"/>
    </source>
</evidence>
<evidence type="ECO:0000313" key="6">
    <source>
        <dbReference type="EMBL" id="QEN06527.1"/>
    </source>
</evidence>
<keyword evidence="7" id="KW-1185">Reference proteome</keyword>
<dbReference type="InterPro" id="IPR003593">
    <property type="entry name" value="AAA+_ATPase"/>
</dbReference>
<evidence type="ECO:0000256" key="3">
    <source>
        <dbReference type="ARBA" id="ARBA00022741"/>
    </source>
</evidence>
<dbReference type="InterPro" id="IPR050153">
    <property type="entry name" value="Metal_Ion_Import_ABC"/>
</dbReference>
<gene>
    <name evidence="6" type="ORF">EXM22_00410</name>
</gene>
<dbReference type="OrthoDB" id="9802264at2"/>
<evidence type="ECO:0000256" key="2">
    <source>
        <dbReference type="ARBA" id="ARBA00022448"/>
    </source>
</evidence>
<dbReference type="AlphaFoldDB" id="A0A5C1QGG1"/>
<sequence>MNKILYNIKNLEYSYPQTAGSQKKALDIPELTISKGLVTTIRGHNGSGKTTLLKILAGLMKPQKGEIIHDEGLRAVLVQQEPYLFHSSVHQNLMSPLRFLNIQTENGEDLVREKLALVGLEGFEKRKARNLSGGEMKRVAIARALMASPDVLLLDEPDGNIDSKTSGELEKLILSLKEEGITIILCSHHKGFAYRTSDVLIDMYQGSPVCHDENIFKGEYSFQDGLHSDFKTGDFCFRCPSHEGNYTTLVIPPRASP</sequence>
<keyword evidence="2" id="KW-0813">Transport</keyword>
<dbReference type="InterPro" id="IPR017871">
    <property type="entry name" value="ABC_transporter-like_CS"/>
</dbReference>
<proteinExistence type="inferred from homology"/>
<organism evidence="6 7">
    <name type="scientific">Oceanispirochaeta crateris</name>
    <dbReference type="NCBI Taxonomy" id="2518645"/>
    <lineage>
        <taxon>Bacteria</taxon>
        <taxon>Pseudomonadati</taxon>
        <taxon>Spirochaetota</taxon>
        <taxon>Spirochaetia</taxon>
        <taxon>Spirochaetales</taxon>
        <taxon>Spirochaetaceae</taxon>
        <taxon>Oceanispirochaeta</taxon>
    </lineage>
</organism>
<dbReference type="KEGG" id="ock:EXM22_00410"/>
<dbReference type="GO" id="GO:0005524">
    <property type="term" value="F:ATP binding"/>
    <property type="evidence" value="ECO:0007669"/>
    <property type="project" value="UniProtKB-KW"/>
</dbReference>
<dbReference type="SMART" id="SM00382">
    <property type="entry name" value="AAA"/>
    <property type="match status" value="1"/>
</dbReference>
<comment type="similarity">
    <text evidence="1">Belongs to the ABC transporter superfamily.</text>
</comment>
<dbReference type="PROSITE" id="PS00211">
    <property type="entry name" value="ABC_TRANSPORTER_1"/>
    <property type="match status" value="1"/>
</dbReference>
<name>A0A5C1QGG1_9SPIO</name>
<evidence type="ECO:0000256" key="1">
    <source>
        <dbReference type="ARBA" id="ARBA00005417"/>
    </source>
</evidence>
<dbReference type="EMBL" id="CP036150">
    <property type="protein sequence ID" value="QEN06527.1"/>
    <property type="molecule type" value="Genomic_DNA"/>
</dbReference>
<dbReference type="PANTHER" id="PTHR42734:SF17">
    <property type="entry name" value="METAL TRANSPORT SYSTEM ATP-BINDING PROTEIN TM_0124-RELATED"/>
    <property type="match status" value="1"/>
</dbReference>
<reference evidence="6 7" key="1">
    <citation type="submission" date="2019-02" db="EMBL/GenBank/DDBJ databases">
        <title>Complete Genome Sequence and Methylome Analysis of free living Spirochaetas.</title>
        <authorList>
            <person name="Fomenkov A."/>
            <person name="Dubinina G."/>
            <person name="Leshcheva N."/>
            <person name="Mikheeva N."/>
            <person name="Grabovich M."/>
            <person name="Vincze T."/>
            <person name="Roberts R.J."/>
        </authorList>
    </citation>
    <scope>NUCLEOTIDE SEQUENCE [LARGE SCALE GENOMIC DNA]</scope>
    <source>
        <strain evidence="6 7">K2</strain>
    </source>
</reference>
<dbReference type="Proteomes" id="UP000324209">
    <property type="component" value="Chromosome"/>
</dbReference>
<keyword evidence="3" id="KW-0547">Nucleotide-binding</keyword>
<dbReference type="Gene3D" id="3.40.50.300">
    <property type="entry name" value="P-loop containing nucleotide triphosphate hydrolases"/>
    <property type="match status" value="1"/>
</dbReference>
<feature type="domain" description="ABC transporter" evidence="5">
    <location>
        <begin position="6"/>
        <end position="230"/>
    </location>
</feature>
<protein>
    <submittedName>
        <fullName evidence="6">ATP-binding cassette domain-containing protein</fullName>
    </submittedName>
</protein>
<dbReference type="PANTHER" id="PTHR42734">
    <property type="entry name" value="METAL TRANSPORT SYSTEM ATP-BINDING PROTEIN TM_0124-RELATED"/>
    <property type="match status" value="1"/>
</dbReference>
<dbReference type="Pfam" id="PF00005">
    <property type="entry name" value="ABC_tran"/>
    <property type="match status" value="1"/>
</dbReference>
<dbReference type="PROSITE" id="PS50893">
    <property type="entry name" value="ABC_TRANSPORTER_2"/>
    <property type="match status" value="1"/>
</dbReference>
<dbReference type="InterPro" id="IPR003439">
    <property type="entry name" value="ABC_transporter-like_ATP-bd"/>
</dbReference>
<dbReference type="InterPro" id="IPR027417">
    <property type="entry name" value="P-loop_NTPase"/>
</dbReference>
<keyword evidence="4 6" id="KW-0067">ATP-binding</keyword>
<evidence type="ECO:0000313" key="7">
    <source>
        <dbReference type="Proteomes" id="UP000324209"/>
    </source>
</evidence>
<dbReference type="GO" id="GO:0016887">
    <property type="term" value="F:ATP hydrolysis activity"/>
    <property type="evidence" value="ECO:0007669"/>
    <property type="project" value="InterPro"/>
</dbReference>
<dbReference type="RefSeq" id="WP_149484610.1">
    <property type="nucleotide sequence ID" value="NZ_CP036150.1"/>
</dbReference>
<dbReference type="SUPFAM" id="SSF52540">
    <property type="entry name" value="P-loop containing nucleoside triphosphate hydrolases"/>
    <property type="match status" value="1"/>
</dbReference>